<feature type="coiled-coil region" evidence="3">
    <location>
        <begin position="402"/>
        <end position="432"/>
    </location>
</feature>
<dbReference type="GO" id="GO:0005737">
    <property type="term" value="C:cytoplasm"/>
    <property type="evidence" value="ECO:0007669"/>
    <property type="project" value="UniProtKB-SubCell"/>
</dbReference>
<comment type="domain">
    <text evidence="3">The coiled-coil domain is required for assembly into the NuA4 complex.</text>
</comment>
<keyword evidence="7" id="KW-1185">Reference proteome</keyword>
<feature type="compositionally biased region" description="Polar residues" evidence="4">
    <location>
        <begin position="251"/>
        <end position="265"/>
    </location>
</feature>
<comment type="subunit">
    <text evidence="3">Component of the SWR1 chromatin-remodeling complex and of the NuA4 histone acetyltransferase complex.</text>
</comment>
<comment type="similarity">
    <text evidence="3">Belongs to the YAF9 family.</text>
</comment>
<comment type="subcellular location">
    <subcellularLocation>
        <location evidence="3">Nucleus</location>
    </subcellularLocation>
    <subcellularLocation>
        <location evidence="3">Cytoplasm</location>
    </subcellularLocation>
</comment>
<dbReference type="InterPro" id="IPR005033">
    <property type="entry name" value="YEATS"/>
</dbReference>
<dbReference type="EMBL" id="SRRM01000021">
    <property type="protein sequence ID" value="TKY84996.1"/>
    <property type="molecule type" value="Genomic_DNA"/>
</dbReference>
<evidence type="ECO:0000256" key="4">
    <source>
        <dbReference type="SAM" id="MobiDB-lite"/>
    </source>
</evidence>
<comment type="caution">
    <text evidence="6">The sequence shown here is derived from an EMBL/GenBank/DDBJ whole genome shotgun (WGS) entry which is preliminary data.</text>
</comment>
<keyword evidence="1 2" id="KW-0539">Nucleus</keyword>
<feature type="region of interest" description="Disordered" evidence="4">
    <location>
        <begin position="197"/>
        <end position="297"/>
    </location>
</feature>
<dbReference type="Proteomes" id="UP000306050">
    <property type="component" value="Chromosome SGRAM_8"/>
</dbReference>
<dbReference type="GO" id="GO:0006325">
    <property type="term" value="P:chromatin organization"/>
    <property type="evidence" value="ECO:0007669"/>
    <property type="project" value="UniProtKB-KW"/>
</dbReference>
<evidence type="ECO:0000259" key="5">
    <source>
        <dbReference type="PROSITE" id="PS51037"/>
    </source>
</evidence>
<dbReference type="Gene3D" id="2.60.40.1970">
    <property type="entry name" value="YEATS domain"/>
    <property type="match status" value="1"/>
</dbReference>
<dbReference type="InterPro" id="IPR055129">
    <property type="entry name" value="YEATS_dom"/>
</dbReference>
<organism evidence="6 7">
    <name type="scientific">Sporisorium graminicola</name>
    <dbReference type="NCBI Taxonomy" id="280036"/>
    <lineage>
        <taxon>Eukaryota</taxon>
        <taxon>Fungi</taxon>
        <taxon>Dikarya</taxon>
        <taxon>Basidiomycota</taxon>
        <taxon>Ustilaginomycotina</taxon>
        <taxon>Ustilaginomycetes</taxon>
        <taxon>Ustilaginales</taxon>
        <taxon>Ustilaginaceae</taxon>
        <taxon>Sporisorium</taxon>
    </lineage>
</organism>
<dbReference type="GO" id="GO:0000812">
    <property type="term" value="C:Swr1 complex"/>
    <property type="evidence" value="ECO:0007669"/>
    <property type="project" value="UniProtKB-UniRule"/>
</dbReference>
<protein>
    <recommendedName>
        <fullName evidence="3">Protein AF-9 homolog</fullName>
    </recommendedName>
</protein>
<comment type="function">
    <text evidence="3">Component of the SWR1 complex which mediates the ATP-dependent exchange of histone H2A for an H2A variant leading to transcriptional regulation of selected genes by chromatin remodeling. Component of the NuA4 histone acetyltransferase complex which is involved in transcriptional activation of selected genes principally by acetylation of nucleosomal histones H4 and H2A. The NuA4 complex is also involved in DNA repair. Yaf9 may also be required for viability in conditions in which the structural integrity of the spindle is compromised.</text>
</comment>
<feature type="domain" description="YEATS" evidence="5">
    <location>
        <begin position="5"/>
        <end position="326"/>
    </location>
</feature>
<feature type="compositionally biased region" description="Low complexity" evidence="4">
    <location>
        <begin position="269"/>
        <end position="290"/>
    </location>
</feature>
<keyword evidence="3" id="KW-0227">DNA damage</keyword>
<keyword evidence="3" id="KW-0963">Cytoplasm</keyword>
<dbReference type="OrthoDB" id="16041at2759"/>
<evidence type="ECO:0000256" key="3">
    <source>
        <dbReference type="RuleBase" id="RU367117"/>
    </source>
</evidence>
<keyword evidence="3" id="KW-0010">Activator</keyword>
<dbReference type="PANTHER" id="PTHR23195">
    <property type="entry name" value="YEATS DOMAIN"/>
    <property type="match status" value="1"/>
</dbReference>
<proteinExistence type="inferred from homology"/>
<accession>A0A4U7KMB4</accession>
<dbReference type="AlphaFoldDB" id="A0A4U7KMB4"/>
<keyword evidence="3" id="KW-0175">Coiled coil</keyword>
<reference evidence="6 7" key="1">
    <citation type="submission" date="2019-05" db="EMBL/GenBank/DDBJ databases">
        <title>Sporisorium graminicola CBS 10092 draft sequencing and annotation.</title>
        <authorList>
            <person name="Solano-Gonzalez S."/>
            <person name="Caddick M.X."/>
            <person name="Darby A."/>
        </authorList>
    </citation>
    <scope>NUCLEOTIDE SEQUENCE [LARGE SCALE GENOMIC DNA]</scope>
    <source>
        <strain evidence="6 7">CBS 10092</strain>
    </source>
</reference>
<keyword evidence="3" id="KW-0804">Transcription</keyword>
<dbReference type="PROSITE" id="PS51037">
    <property type="entry name" value="YEATS"/>
    <property type="match status" value="1"/>
</dbReference>
<dbReference type="GO" id="GO:0006355">
    <property type="term" value="P:regulation of DNA-templated transcription"/>
    <property type="evidence" value="ECO:0007669"/>
    <property type="project" value="InterPro"/>
</dbReference>
<gene>
    <name evidence="3" type="primary">YAF9</name>
    <name evidence="6" type="ORF">EX895_006076</name>
</gene>
<keyword evidence="3" id="KW-0805">Transcription regulation</keyword>
<sequence length="455" mass="47621">MSNKRVRGLAIHRPILYGSTSTPLTPAEKLAAPPDHTHKWTVAVRSAASLPLPSLSAISGAPNGSTFEQGSEIGAVNAAGGTTTPSTIAAAAAGSSATISTRGRDQEHDYHKMVGNKDDISHFIKRVQFKLHDTYASPTRNVDKFPFHVTETGWGEFEIQIKIFFVPEANEKPLTLFHHLKLHPWLQSVAAVEAEAPATSIPAPLPPSDAPAPSDTPHAPGGNGEQGGEASTSADTTKQEMETVSMEVDDSTTTAQAEAVTSTDVSADPLSAAKNPSSSSSSAAAAAAAPAEPPKPALPPVVHSWQYDEIVFPEPMESFYDILSTHPPTPLPVVSALAFADPAAYRSYLYAKADAAKGNSTAAPPIPPHPLHTPTGYLFDALSLEAQNAESDRLDMARIAAIRELEKGREQLIKAEKALKDARLRIARLNNAALASGGSSSATPAAPGATVPSAS</sequence>
<feature type="compositionally biased region" description="Low complexity" evidence="4">
    <location>
        <begin position="211"/>
        <end position="220"/>
    </location>
</feature>
<evidence type="ECO:0000256" key="1">
    <source>
        <dbReference type="ARBA" id="ARBA00023242"/>
    </source>
</evidence>
<feature type="region of interest" description="Disordered" evidence="4">
    <location>
        <begin position="435"/>
        <end position="455"/>
    </location>
</feature>
<name>A0A4U7KMB4_9BASI</name>
<evidence type="ECO:0000313" key="6">
    <source>
        <dbReference type="EMBL" id="TKY84996.1"/>
    </source>
</evidence>
<evidence type="ECO:0000313" key="7">
    <source>
        <dbReference type="Proteomes" id="UP000306050"/>
    </source>
</evidence>
<keyword evidence="3" id="KW-0234">DNA repair</keyword>
<dbReference type="InterPro" id="IPR038704">
    <property type="entry name" value="YEAST_sf"/>
</dbReference>
<dbReference type="Pfam" id="PF03366">
    <property type="entry name" value="YEATS"/>
    <property type="match status" value="1"/>
</dbReference>
<evidence type="ECO:0000256" key="2">
    <source>
        <dbReference type="PROSITE-ProRule" id="PRU00376"/>
    </source>
</evidence>
<dbReference type="GO" id="GO:0006281">
    <property type="term" value="P:DNA repair"/>
    <property type="evidence" value="ECO:0007669"/>
    <property type="project" value="UniProtKB-UniRule"/>
</dbReference>
<keyword evidence="3" id="KW-0156">Chromatin regulator</keyword>